<reference evidence="1 2" key="1">
    <citation type="submission" date="2019-12" db="EMBL/GenBank/DDBJ databases">
        <title>Genome sequence of Streptomyces bambusae.</title>
        <authorList>
            <person name="Bansal K."/>
            <person name="Choksket S."/>
            <person name="Korpole S."/>
            <person name="Patil P.B."/>
        </authorList>
    </citation>
    <scope>NUCLEOTIDE SEQUENCE [LARGE SCALE GENOMIC DNA]</scope>
    <source>
        <strain evidence="1 2">SK60</strain>
    </source>
</reference>
<protein>
    <submittedName>
        <fullName evidence="1">Uncharacterized protein</fullName>
    </submittedName>
</protein>
<proteinExistence type="predicted"/>
<dbReference type="Proteomes" id="UP000812013">
    <property type="component" value="Unassembled WGS sequence"/>
</dbReference>
<evidence type="ECO:0000313" key="1">
    <source>
        <dbReference type="EMBL" id="MBW5485631.1"/>
    </source>
</evidence>
<dbReference type="EMBL" id="WTFF01000275">
    <property type="protein sequence ID" value="MBW5485631.1"/>
    <property type="molecule type" value="Genomic_DNA"/>
</dbReference>
<organism evidence="1 2">
    <name type="scientific">Streptomyces bambusae</name>
    <dbReference type="NCBI Taxonomy" id="1550616"/>
    <lineage>
        <taxon>Bacteria</taxon>
        <taxon>Bacillati</taxon>
        <taxon>Actinomycetota</taxon>
        <taxon>Actinomycetes</taxon>
        <taxon>Kitasatosporales</taxon>
        <taxon>Streptomycetaceae</taxon>
        <taxon>Streptomyces</taxon>
    </lineage>
</organism>
<name>A0ABS6ZG00_9ACTN</name>
<evidence type="ECO:0000313" key="2">
    <source>
        <dbReference type="Proteomes" id="UP000812013"/>
    </source>
</evidence>
<keyword evidence="2" id="KW-1185">Reference proteome</keyword>
<gene>
    <name evidence="1" type="ORF">GPJ59_28105</name>
</gene>
<accession>A0ABS6ZG00</accession>
<dbReference type="RefSeq" id="WP_219670521.1">
    <property type="nucleotide sequence ID" value="NZ_WTFF01000275.1"/>
</dbReference>
<sequence length="101" mass="10707">MADDPAAGTALDVPRAAAAEVTDAAARLLGLSPRTRPPAGTGAHFDELCRIARVLVVDEHPSAARWSEVERATVTRWIAVLVARDGEDGVQALLGELRRGR</sequence>
<comment type="caution">
    <text evidence="1">The sequence shown here is derived from an EMBL/GenBank/DDBJ whole genome shotgun (WGS) entry which is preliminary data.</text>
</comment>